<dbReference type="PROSITE" id="PS50995">
    <property type="entry name" value="HTH_MARR_2"/>
    <property type="match status" value="1"/>
</dbReference>
<protein>
    <submittedName>
        <fullName evidence="2">MarR family winged helix-turn-helix transcriptional regulator</fullName>
    </submittedName>
</protein>
<dbReference type="PRINTS" id="PR00598">
    <property type="entry name" value="HTHMARR"/>
</dbReference>
<dbReference type="Pfam" id="PF01047">
    <property type="entry name" value="MarR"/>
    <property type="match status" value="1"/>
</dbReference>
<evidence type="ECO:0000259" key="1">
    <source>
        <dbReference type="PROSITE" id="PS50995"/>
    </source>
</evidence>
<sequence length="165" mass="18941">MSTMSEVSPDDWDLWRDYFRGGRELVAALDRRLQDDAGISHPEYLLMMSLWYAPDQHLRTGELAEELSWEKSRVSHQVSRMESRGLVERRECSTDARGVWVELTADGKRLLLRATRDHTDAIREWFIDTMTDEEKRVLGTIARRVRRTIGTACDEAAAVDTGDAA</sequence>
<evidence type="ECO:0000313" key="3">
    <source>
        <dbReference type="Proteomes" id="UP001205337"/>
    </source>
</evidence>
<evidence type="ECO:0000313" key="2">
    <source>
        <dbReference type="EMBL" id="MCS0500003.1"/>
    </source>
</evidence>
<dbReference type="PANTHER" id="PTHR33164">
    <property type="entry name" value="TRANSCRIPTIONAL REGULATOR, MARR FAMILY"/>
    <property type="match status" value="1"/>
</dbReference>
<accession>A0ABT1ZH29</accession>
<proteinExistence type="predicted"/>
<keyword evidence="3" id="KW-1185">Reference proteome</keyword>
<dbReference type="Proteomes" id="UP001205337">
    <property type="component" value="Unassembled WGS sequence"/>
</dbReference>
<name>A0ABT1ZH29_9MICO</name>
<dbReference type="PANTHER" id="PTHR33164:SF99">
    <property type="entry name" value="MARR FAMILY REGULATORY PROTEIN"/>
    <property type="match status" value="1"/>
</dbReference>
<dbReference type="InterPro" id="IPR000835">
    <property type="entry name" value="HTH_MarR-typ"/>
</dbReference>
<dbReference type="InterPro" id="IPR039422">
    <property type="entry name" value="MarR/SlyA-like"/>
</dbReference>
<reference evidence="2 3" key="1">
    <citation type="submission" date="2022-08" db="EMBL/GenBank/DDBJ databases">
        <authorList>
            <person name="Li F."/>
        </authorList>
    </citation>
    <scope>NUCLEOTIDE SEQUENCE [LARGE SCALE GENOMIC DNA]</scope>
    <source>
        <strain evidence="2 3">10F1B-8-1</strain>
    </source>
</reference>
<dbReference type="RefSeq" id="WP_258799096.1">
    <property type="nucleotide sequence ID" value="NZ_JANTHX010000007.1"/>
</dbReference>
<dbReference type="InterPro" id="IPR036388">
    <property type="entry name" value="WH-like_DNA-bd_sf"/>
</dbReference>
<dbReference type="InterPro" id="IPR036390">
    <property type="entry name" value="WH_DNA-bd_sf"/>
</dbReference>
<dbReference type="SMART" id="SM00347">
    <property type="entry name" value="HTH_MARR"/>
    <property type="match status" value="1"/>
</dbReference>
<dbReference type="SUPFAM" id="SSF46785">
    <property type="entry name" value="Winged helix' DNA-binding domain"/>
    <property type="match status" value="1"/>
</dbReference>
<gene>
    <name evidence="2" type="ORF">NUH29_10635</name>
</gene>
<dbReference type="Gene3D" id="1.10.10.10">
    <property type="entry name" value="Winged helix-like DNA-binding domain superfamily/Winged helix DNA-binding domain"/>
    <property type="match status" value="1"/>
</dbReference>
<organism evidence="2 3">
    <name type="scientific">Protaetiibacter mangrovi</name>
    <dbReference type="NCBI Taxonomy" id="2970926"/>
    <lineage>
        <taxon>Bacteria</taxon>
        <taxon>Bacillati</taxon>
        <taxon>Actinomycetota</taxon>
        <taxon>Actinomycetes</taxon>
        <taxon>Micrococcales</taxon>
        <taxon>Microbacteriaceae</taxon>
        <taxon>Protaetiibacter</taxon>
    </lineage>
</organism>
<feature type="domain" description="HTH marR-type" evidence="1">
    <location>
        <begin position="11"/>
        <end position="147"/>
    </location>
</feature>
<dbReference type="EMBL" id="JANTHX010000007">
    <property type="protein sequence ID" value="MCS0500003.1"/>
    <property type="molecule type" value="Genomic_DNA"/>
</dbReference>
<comment type="caution">
    <text evidence="2">The sequence shown here is derived from an EMBL/GenBank/DDBJ whole genome shotgun (WGS) entry which is preliminary data.</text>
</comment>